<dbReference type="GO" id="GO:0005739">
    <property type="term" value="C:mitochondrion"/>
    <property type="evidence" value="ECO:0007669"/>
    <property type="project" value="TreeGrafter"/>
</dbReference>
<feature type="domain" description="Tetrahydrofolate dehydrogenase/cyclohydrolase NAD(P)-binding" evidence="9">
    <location>
        <begin position="167"/>
        <end position="289"/>
    </location>
</feature>
<dbReference type="GO" id="GO:0004488">
    <property type="term" value="F:methylenetetrahydrofolate dehydrogenase (NADP+) activity"/>
    <property type="evidence" value="ECO:0007669"/>
    <property type="project" value="InterPro"/>
</dbReference>
<evidence type="ECO:0000256" key="1">
    <source>
        <dbReference type="ARBA" id="ARBA00011738"/>
    </source>
</evidence>
<keyword evidence="3" id="KW-0554">One-carbon metabolism</keyword>
<dbReference type="InterPro" id="IPR000672">
    <property type="entry name" value="THF_DH/CycHdrlase"/>
</dbReference>
<dbReference type="CDD" id="cd01080">
    <property type="entry name" value="NAD_bind_m-THF_DH_Cyclohyd"/>
    <property type="match status" value="1"/>
</dbReference>
<keyword evidence="6" id="KW-0511">Multifunctional enzyme</keyword>
<protein>
    <recommendedName>
        <fullName evidence="2">methenyltetrahydrofolate cyclohydrolase</fullName>
        <ecNumber evidence="2">3.5.4.9</ecNumber>
    </recommendedName>
</protein>
<evidence type="ECO:0000256" key="7">
    <source>
        <dbReference type="ARBA" id="ARBA00036357"/>
    </source>
</evidence>
<comment type="subunit">
    <text evidence="1">Homodimer.</text>
</comment>
<dbReference type="Gene3D" id="3.40.50.10860">
    <property type="entry name" value="Leucine Dehydrogenase, chain A, domain 1"/>
    <property type="match status" value="1"/>
</dbReference>
<dbReference type="PROSITE" id="PS00766">
    <property type="entry name" value="THF_DHG_CYH_1"/>
    <property type="match status" value="1"/>
</dbReference>
<dbReference type="GO" id="GO:0035999">
    <property type="term" value="P:tetrahydrofolate interconversion"/>
    <property type="evidence" value="ECO:0007669"/>
    <property type="project" value="TreeGrafter"/>
</dbReference>
<dbReference type="InterPro" id="IPR020867">
    <property type="entry name" value="THF_DH/CycHdrlase_CS"/>
</dbReference>
<accession>A0A8S1CVZ6</accession>
<evidence type="ECO:0000313" key="11">
    <source>
        <dbReference type="Proteomes" id="UP000494165"/>
    </source>
</evidence>
<evidence type="ECO:0000256" key="6">
    <source>
        <dbReference type="ARBA" id="ARBA00023268"/>
    </source>
</evidence>
<dbReference type="SUPFAM" id="SSF51735">
    <property type="entry name" value="NAD(P)-binding Rossmann-fold domains"/>
    <property type="match status" value="1"/>
</dbReference>
<evidence type="ECO:0000256" key="4">
    <source>
        <dbReference type="ARBA" id="ARBA00022801"/>
    </source>
</evidence>
<reference evidence="10 11" key="1">
    <citation type="submission" date="2020-04" db="EMBL/GenBank/DDBJ databases">
        <authorList>
            <person name="Alioto T."/>
            <person name="Alioto T."/>
            <person name="Gomez Garrido J."/>
        </authorList>
    </citation>
    <scope>NUCLEOTIDE SEQUENCE [LARGE SCALE GENOMIC DNA]</scope>
</reference>
<dbReference type="GO" id="GO:0004487">
    <property type="term" value="F:methylenetetrahydrofolate dehydrogenase (NAD+) activity"/>
    <property type="evidence" value="ECO:0007669"/>
    <property type="project" value="TreeGrafter"/>
</dbReference>
<dbReference type="EC" id="3.5.4.9" evidence="2"/>
<evidence type="ECO:0000256" key="2">
    <source>
        <dbReference type="ARBA" id="ARBA00012776"/>
    </source>
</evidence>
<dbReference type="PANTHER" id="PTHR48099">
    <property type="entry name" value="C-1-TETRAHYDROFOLATE SYNTHASE, CYTOPLASMIC-RELATED"/>
    <property type="match status" value="1"/>
</dbReference>
<dbReference type="AlphaFoldDB" id="A0A8S1CVZ6"/>
<proteinExistence type="inferred from homology"/>
<dbReference type="Proteomes" id="UP000494165">
    <property type="component" value="Unassembled WGS sequence"/>
</dbReference>
<dbReference type="PANTHER" id="PTHR48099:SF11">
    <property type="entry name" value="BIFUNCTIONAL METHYLENETETRAHYDROFOLATE DEHYDROGENASE_CYCLOHYDROLASE, MITOCHONDRIAL"/>
    <property type="match status" value="1"/>
</dbReference>
<dbReference type="EMBL" id="CADEPI010000093">
    <property type="protein sequence ID" value="CAB3374062.1"/>
    <property type="molecule type" value="Genomic_DNA"/>
</dbReference>
<feature type="domain" description="Tetrahydrofolate dehydrogenase/cyclohydrolase NAD(P)-binding" evidence="9">
    <location>
        <begin position="305"/>
        <end position="340"/>
    </location>
</feature>
<gene>
    <name evidence="10" type="ORF">CLODIP_2_CD13789</name>
</gene>
<dbReference type="SUPFAM" id="SSF53223">
    <property type="entry name" value="Aminoacid dehydrogenase-like, N-terminal domain"/>
    <property type="match status" value="1"/>
</dbReference>
<evidence type="ECO:0000313" key="10">
    <source>
        <dbReference type="EMBL" id="CAB3374062.1"/>
    </source>
</evidence>
<keyword evidence="11" id="KW-1185">Reference proteome</keyword>
<evidence type="ECO:0000256" key="3">
    <source>
        <dbReference type="ARBA" id="ARBA00022563"/>
    </source>
</evidence>
<dbReference type="Pfam" id="PF00763">
    <property type="entry name" value="THF_DHG_CYH"/>
    <property type="match status" value="1"/>
</dbReference>
<dbReference type="PROSITE" id="PS00767">
    <property type="entry name" value="THF_DHG_CYH_2"/>
    <property type="match status" value="1"/>
</dbReference>
<dbReference type="Pfam" id="PF02882">
    <property type="entry name" value="THF_DHG_CYH_C"/>
    <property type="match status" value="2"/>
</dbReference>
<keyword evidence="4" id="KW-0378">Hydrolase</keyword>
<name>A0A8S1CVZ6_9INSE</name>
<dbReference type="HAMAP" id="MF_01576">
    <property type="entry name" value="THF_DHG_CYH"/>
    <property type="match status" value="1"/>
</dbReference>
<feature type="domain" description="Tetrahydrofolate dehydrogenase/cyclohydrolase catalytic" evidence="8">
    <location>
        <begin position="33"/>
        <end position="148"/>
    </location>
</feature>
<evidence type="ECO:0000259" key="8">
    <source>
        <dbReference type="Pfam" id="PF00763"/>
    </source>
</evidence>
<organism evidence="10 11">
    <name type="scientific">Cloeon dipterum</name>
    <dbReference type="NCBI Taxonomy" id="197152"/>
    <lineage>
        <taxon>Eukaryota</taxon>
        <taxon>Metazoa</taxon>
        <taxon>Ecdysozoa</taxon>
        <taxon>Arthropoda</taxon>
        <taxon>Hexapoda</taxon>
        <taxon>Insecta</taxon>
        <taxon>Pterygota</taxon>
        <taxon>Palaeoptera</taxon>
        <taxon>Ephemeroptera</taxon>
        <taxon>Pisciforma</taxon>
        <taxon>Baetidae</taxon>
        <taxon>Cloeon</taxon>
    </lineage>
</organism>
<dbReference type="Gene3D" id="3.40.50.720">
    <property type="entry name" value="NAD(P)-binding Rossmann-like Domain"/>
    <property type="match status" value="1"/>
</dbReference>
<sequence length="348" mass="37941">MKPMRLLLSLNSAQRQYSKSFHHSSYRLSAKILDGRKHADKILGQLKNEVSQWIDQGHKRPNLTALLVGENPASNIYVRKKMQAASLVGIKSNTIKLPSETTESDLLDIILSLNNSPSIDGILVQLPLPGHISERLVCNAIDPSKDVDGFHSLNMGRMCLGIDTFVPCTALAVVELIKLSGIETKGRRAVVCGRSKNVGMPIAVLLHSDSTYELGGMDATVTYCHRHTPFQDLLHFTRNADILVSCTGIPKLITAHMVKPGACVIDVGLNRTVDPVTKKTKISGDVDFSGERLGNFINFVLIFCFAGVAEVASFLTPVPGGVGPMTVAMLMRNTFLACKRFYSINQAV</sequence>
<dbReference type="PRINTS" id="PR00085">
    <property type="entry name" value="THFDHDRGNASE"/>
</dbReference>
<dbReference type="InterPro" id="IPR020631">
    <property type="entry name" value="THF_DH/CycHdrlase_NAD-bd_dom"/>
</dbReference>
<dbReference type="InterPro" id="IPR036291">
    <property type="entry name" value="NAD(P)-bd_dom_sf"/>
</dbReference>
<comment type="caution">
    <text evidence="10">The sequence shown here is derived from an EMBL/GenBank/DDBJ whole genome shotgun (WGS) entry which is preliminary data.</text>
</comment>
<comment type="catalytic activity">
    <reaction evidence="7">
        <text>(6R)-5,10-methenyltetrahydrofolate + H2O = (6R)-10-formyltetrahydrofolate + H(+)</text>
        <dbReference type="Rhea" id="RHEA:23700"/>
        <dbReference type="ChEBI" id="CHEBI:15377"/>
        <dbReference type="ChEBI" id="CHEBI:15378"/>
        <dbReference type="ChEBI" id="CHEBI:57455"/>
        <dbReference type="ChEBI" id="CHEBI:195366"/>
        <dbReference type="EC" id="3.5.4.9"/>
    </reaction>
</comment>
<dbReference type="FunFam" id="3.40.50.720:FF:000189">
    <property type="entry name" value="Bifunctional protein FolD"/>
    <property type="match status" value="1"/>
</dbReference>
<dbReference type="FunFam" id="3.40.50.10860:FF:000005">
    <property type="entry name" value="C-1-tetrahydrofolate synthase, cytoplasmic, putative"/>
    <property type="match status" value="1"/>
</dbReference>
<dbReference type="InterPro" id="IPR046346">
    <property type="entry name" value="Aminoacid_DH-like_N_sf"/>
</dbReference>
<keyword evidence="5" id="KW-0560">Oxidoreductase</keyword>
<dbReference type="GO" id="GO:0004477">
    <property type="term" value="F:methenyltetrahydrofolate cyclohydrolase activity"/>
    <property type="evidence" value="ECO:0007669"/>
    <property type="project" value="UniProtKB-EC"/>
</dbReference>
<dbReference type="InterPro" id="IPR020630">
    <property type="entry name" value="THF_DH/CycHdrlase_cat_dom"/>
</dbReference>
<evidence type="ECO:0000259" key="9">
    <source>
        <dbReference type="Pfam" id="PF02882"/>
    </source>
</evidence>
<evidence type="ECO:0000256" key="5">
    <source>
        <dbReference type="ARBA" id="ARBA00023002"/>
    </source>
</evidence>
<dbReference type="OrthoDB" id="5126881at2759"/>